<evidence type="ECO:0000313" key="3">
    <source>
        <dbReference type="Proteomes" id="UP000639772"/>
    </source>
</evidence>
<accession>A0A835QHD0</accession>
<comment type="caution">
    <text evidence="2">The sequence shown here is derived from an EMBL/GenBank/DDBJ whole genome shotgun (WGS) entry which is preliminary data.</text>
</comment>
<dbReference type="AlphaFoldDB" id="A0A835QHD0"/>
<feature type="region of interest" description="Disordered" evidence="1">
    <location>
        <begin position="36"/>
        <end position="67"/>
    </location>
</feature>
<evidence type="ECO:0000256" key="1">
    <source>
        <dbReference type="SAM" id="MobiDB-lite"/>
    </source>
</evidence>
<sequence>MENGIVLGRDKEISSSLQTQKDTAFKANPENISLAFMSRSSGNPSSGPSKEGHISADEPSLNGSIAVEESASTIKNSVCASASDPIQVPSSNDSELLSSCEAGADEKVVLF</sequence>
<feature type="region of interest" description="Disordered" evidence="1">
    <location>
        <begin position="1"/>
        <end position="24"/>
    </location>
</feature>
<gene>
    <name evidence="2" type="ORF">HPP92_018365</name>
</gene>
<dbReference type="Proteomes" id="UP000639772">
    <property type="component" value="Chromosome 9"/>
</dbReference>
<protein>
    <submittedName>
        <fullName evidence="2">Uncharacterized protein</fullName>
    </submittedName>
</protein>
<dbReference type="EMBL" id="JADCNM010000009">
    <property type="protein sequence ID" value="KAG0469037.1"/>
    <property type="molecule type" value="Genomic_DNA"/>
</dbReference>
<reference evidence="2 3" key="1">
    <citation type="journal article" date="2020" name="Nat. Food">
        <title>A phased Vanilla planifolia genome enables genetic improvement of flavour and production.</title>
        <authorList>
            <person name="Hasing T."/>
            <person name="Tang H."/>
            <person name="Brym M."/>
            <person name="Khazi F."/>
            <person name="Huang T."/>
            <person name="Chambers A.H."/>
        </authorList>
    </citation>
    <scope>NUCLEOTIDE SEQUENCE [LARGE SCALE GENOMIC DNA]</scope>
    <source>
        <tissue evidence="2">Leaf</tissue>
    </source>
</reference>
<proteinExistence type="predicted"/>
<feature type="compositionally biased region" description="Low complexity" evidence="1">
    <location>
        <begin position="38"/>
        <end position="49"/>
    </location>
</feature>
<organism evidence="2 3">
    <name type="scientific">Vanilla planifolia</name>
    <name type="common">Vanilla</name>
    <dbReference type="NCBI Taxonomy" id="51239"/>
    <lineage>
        <taxon>Eukaryota</taxon>
        <taxon>Viridiplantae</taxon>
        <taxon>Streptophyta</taxon>
        <taxon>Embryophyta</taxon>
        <taxon>Tracheophyta</taxon>
        <taxon>Spermatophyta</taxon>
        <taxon>Magnoliopsida</taxon>
        <taxon>Liliopsida</taxon>
        <taxon>Asparagales</taxon>
        <taxon>Orchidaceae</taxon>
        <taxon>Vanilloideae</taxon>
        <taxon>Vanilleae</taxon>
        <taxon>Vanilla</taxon>
    </lineage>
</organism>
<name>A0A835QHD0_VANPL</name>
<evidence type="ECO:0000313" key="2">
    <source>
        <dbReference type="EMBL" id="KAG0469037.1"/>
    </source>
</evidence>